<organism evidence="2 3">
    <name type="scientific">Psychrosphaera saromensis</name>
    <dbReference type="NCBI Taxonomy" id="716813"/>
    <lineage>
        <taxon>Bacteria</taxon>
        <taxon>Pseudomonadati</taxon>
        <taxon>Pseudomonadota</taxon>
        <taxon>Gammaproteobacteria</taxon>
        <taxon>Alteromonadales</taxon>
        <taxon>Pseudoalteromonadaceae</taxon>
        <taxon>Psychrosphaera</taxon>
    </lineage>
</organism>
<dbReference type="OrthoDB" id="9789109at2"/>
<evidence type="ECO:0000313" key="3">
    <source>
        <dbReference type="Proteomes" id="UP000239007"/>
    </source>
</evidence>
<proteinExistence type="predicted"/>
<dbReference type="RefSeq" id="WP_105051090.1">
    <property type="nucleotide sequence ID" value="NZ_BMYG01000004.1"/>
</dbReference>
<dbReference type="EMBL" id="MSCH01000003">
    <property type="protein sequence ID" value="PQJ52627.1"/>
    <property type="molecule type" value="Genomic_DNA"/>
</dbReference>
<name>A0A2S7URR9_9GAMM</name>
<feature type="signal peptide" evidence="1">
    <location>
        <begin position="1"/>
        <end position="21"/>
    </location>
</feature>
<evidence type="ECO:0000256" key="1">
    <source>
        <dbReference type="SAM" id="SignalP"/>
    </source>
</evidence>
<accession>A0A2S7URR9</accession>
<evidence type="ECO:0000313" key="2">
    <source>
        <dbReference type="EMBL" id="PQJ52627.1"/>
    </source>
</evidence>
<keyword evidence="3" id="KW-1185">Reference proteome</keyword>
<keyword evidence="1" id="KW-0732">Signal</keyword>
<evidence type="ECO:0008006" key="4">
    <source>
        <dbReference type="Google" id="ProtNLM"/>
    </source>
</evidence>
<feature type="chain" id="PRO_5015392261" description="Autotransporter domain-containing protein" evidence="1">
    <location>
        <begin position="22"/>
        <end position="341"/>
    </location>
</feature>
<gene>
    <name evidence="2" type="ORF">BTO11_02460</name>
</gene>
<protein>
    <recommendedName>
        <fullName evidence="4">Autotransporter domain-containing protein</fullName>
    </recommendedName>
</protein>
<comment type="caution">
    <text evidence="2">The sequence shown here is derived from an EMBL/GenBank/DDBJ whole genome shotgun (WGS) entry which is preliminary data.</text>
</comment>
<dbReference type="SUPFAM" id="SSF56935">
    <property type="entry name" value="Porins"/>
    <property type="match status" value="1"/>
</dbReference>
<dbReference type="Proteomes" id="UP000239007">
    <property type="component" value="Unassembled WGS sequence"/>
</dbReference>
<dbReference type="AlphaFoldDB" id="A0A2S7URR9"/>
<sequence>MTLKKSITALFALTLSASTIAETLNPSETPIPEKKSFFDVLSDKELTFSAGHQINQLDSSGFLNGEDLEFTGTYFSASFKPSENFRLSVNYFKTESDSFGNTSLESLYEQMSESDGEELLSNYGLDLGYNGYGYTYDTDGFIDSVFINGYFSSTSIEMNEFEIGAAYVLQINDSLNYNIYLGYISGELVINEGLSLQLADVNNNYEPIPEALENNINTNSPTDEGTNSSGEQYIYQDYKYSLGYSYVTFPTLNPNAHDASTTIDFSTLVMKIEADFSVTDNFSLIAGLSSETTSIDNADDSQDLVYNLGASYSIWNGIGIELGHKIYDGQSKTSVGVNYRF</sequence>
<reference evidence="2 3" key="1">
    <citation type="submission" date="2016-12" db="EMBL/GenBank/DDBJ databases">
        <title>Diversity of luminous bacteria.</title>
        <authorList>
            <person name="Yoshizawa S."/>
            <person name="Kogure K."/>
        </authorList>
    </citation>
    <scope>NUCLEOTIDE SEQUENCE [LARGE SCALE GENOMIC DNA]</scope>
    <source>
        <strain evidence="2 3">SA4-48</strain>
    </source>
</reference>